<dbReference type="SUPFAM" id="SSF52833">
    <property type="entry name" value="Thioredoxin-like"/>
    <property type="match status" value="1"/>
</dbReference>
<dbReference type="GO" id="GO:0046872">
    <property type="term" value="F:metal ion binding"/>
    <property type="evidence" value="ECO:0007669"/>
    <property type="project" value="UniProtKB-KW"/>
</dbReference>
<organism evidence="7 8">
    <name type="scientific">Novipirellula herctigrandis</name>
    <dbReference type="NCBI Taxonomy" id="2527986"/>
    <lineage>
        <taxon>Bacteria</taxon>
        <taxon>Pseudomonadati</taxon>
        <taxon>Planctomycetota</taxon>
        <taxon>Planctomycetia</taxon>
        <taxon>Pirellulales</taxon>
        <taxon>Pirellulaceae</taxon>
        <taxon>Novipirellula</taxon>
    </lineage>
</organism>
<dbReference type="InterPro" id="IPR011538">
    <property type="entry name" value="Nuo51_FMN-bd"/>
</dbReference>
<dbReference type="EC" id="1.12.1.2" evidence="7"/>
<proteinExistence type="inferred from homology"/>
<dbReference type="InterPro" id="IPR019575">
    <property type="entry name" value="Nuop51_4Fe4S-bd"/>
</dbReference>
<dbReference type="Gene3D" id="3.10.20.600">
    <property type="match status" value="1"/>
</dbReference>
<accession>A0A5C5ZA48</accession>
<evidence type="ECO:0000256" key="4">
    <source>
        <dbReference type="ARBA" id="ARBA00023004"/>
    </source>
</evidence>
<dbReference type="EMBL" id="SJPJ01000001">
    <property type="protein sequence ID" value="TWT84204.1"/>
    <property type="molecule type" value="Genomic_DNA"/>
</dbReference>
<feature type="domain" description="NADH-ubiquinone oxidoreductase 51kDa subunit iron-sulphur binding" evidence="6">
    <location>
        <begin position="473"/>
        <end position="518"/>
    </location>
</feature>
<dbReference type="InterPro" id="IPR001949">
    <property type="entry name" value="NADH-UbQ_OxRdtase_51kDa_CS"/>
</dbReference>
<dbReference type="AlphaFoldDB" id="A0A5C5ZA48"/>
<dbReference type="InterPro" id="IPR036249">
    <property type="entry name" value="Thioredoxin-like_sf"/>
</dbReference>
<dbReference type="PANTHER" id="PTHR43578">
    <property type="entry name" value="NADH-QUINONE OXIDOREDUCTASE SUBUNIT F"/>
    <property type="match status" value="1"/>
</dbReference>
<dbReference type="InterPro" id="IPR037225">
    <property type="entry name" value="Nuo51_FMN-bd_sf"/>
</dbReference>
<keyword evidence="2" id="KW-0004">4Fe-4S</keyword>
<comment type="caution">
    <text evidence="7">The sequence shown here is derived from an EMBL/GenBank/DDBJ whole genome shotgun (WGS) entry which is preliminary data.</text>
</comment>
<dbReference type="PROSITE" id="PS00645">
    <property type="entry name" value="COMPLEX1_51K_2"/>
    <property type="match status" value="1"/>
</dbReference>
<keyword evidence="8" id="KW-1185">Reference proteome</keyword>
<evidence type="ECO:0000256" key="5">
    <source>
        <dbReference type="ARBA" id="ARBA00023014"/>
    </source>
</evidence>
<dbReference type="GO" id="GO:0008137">
    <property type="term" value="F:NADH dehydrogenase (ubiquinone) activity"/>
    <property type="evidence" value="ECO:0007669"/>
    <property type="project" value="InterPro"/>
</dbReference>
<keyword evidence="3" id="KW-0479">Metal-binding</keyword>
<evidence type="ECO:0000256" key="1">
    <source>
        <dbReference type="ARBA" id="ARBA00007523"/>
    </source>
</evidence>
<dbReference type="OrthoDB" id="9761899at2"/>
<dbReference type="SUPFAM" id="SSF140490">
    <property type="entry name" value="Nqo1C-terminal domain-like"/>
    <property type="match status" value="1"/>
</dbReference>
<dbReference type="PANTHER" id="PTHR43578:SF3">
    <property type="entry name" value="NADH-QUINONE OXIDOREDUCTASE SUBUNIT F"/>
    <property type="match status" value="1"/>
</dbReference>
<protein>
    <submittedName>
        <fullName evidence="7">NAD-reducing hydrogenase HoxS subunit alpha</fullName>
        <ecNumber evidence="7">1.12.1.2</ecNumber>
    </submittedName>
</protein>
<name>A0A5C5ZA48_9BACT</name>
<dbReference type="Gene3D" id="1.20.1440.230">
    <property type="entry name" value="NADH-ubiquinone oxidoreductase 51kDa subunit, iron-sulphur binding domain"/>
    <property type="match status" value="1"/>
</dbReference>
<dbReference type="Proteomes" id="UP000315010">
    <property type="component" value="Unassembled WGS sequence"/>
</dbReference>
<reference evidence="7 8" key="1">
    <citation type="submission" date="2019-02" db="EMBL/GenBank/DDBJ databases">
        <title>Deep-cultivation of Planctomycetes and their phenomic and genomic characterization uncovers novel biology.</title>
        <authorList>
            <person name="Wiegand S."/>
            <person name="Jogler M."/>
            <person name="Boedeker C."/>
            <person name="Pinto D."/>
            <person name="Vollmers J."/>
            <person name="Rivas-Marin E."/>
            <person name="Kohn T."/>
            <person name="Peeters S.H."/>
            <person name="Heuer A."/>
            <person name="Rast P."/>
            <person name="Oberbeckmann S."/>
            <person name="Bunk B."/>
            <person name="Jeske O."/>
            <person name="Meyerdierks A."/>
            <person name="Storesund J.E."/>
            <person name="Kallscheuer N."/>
            <person name="Luecker S."/>
            <person name="Lage O.M."/>
            <person name="Pohl T."/>
            <person name="Merkel B.J."/>
            <person name="Hornburger P."/>
            <person name="Mueller R.-W."/>
            <person name="Bruemmer F."/>
            <person name="Labrenz M."/>
            <person name="Spormann A.M."/>
            <person name="Op Den Camp H."/>
            <person name="Overmann J."/>
            <person name="Amann R."/>
            <person name="Jetten M.S.M."/>
            <person name="Mascher T."/>
            <person name="Medema M.H."/>
            <person name="Devos D.P."/>
            <person name="Kaster A.-K."/>
            <person name="Ovreas L."/>
            <person name="Rohde M."/>
            <person name="Galperin M.Y."/>
            <person name="Jogler C."/>
        </authorList>
    </citation>
    <scope>NUCLEOTIDE SEQUENCE [LARGE SCALE GENOMIC DNA]</scope>
    <source>
        <strain evidence="7 8">CA13</strain>
    </source>
</reference>
<dbReference type="FunFam" id="3.40.50.11540:FF:000001">
    <property type="entry name" value="NADH dehydrogenase [ubiquinone] flavoprotein 1, mitochondrial"/>
    <property type="match status" value="1"/>
</dbReference>
<keyword evidence="4" id="KW-0408">Iron</keyword>
<dbReference type="Gene3D" id="1.10.10.1590">
    <property type="entry name" value="NADH-quinone oxidoreductase subunit E"/>
    <property type="match status" value="1"/>
</dbReference>
<gene>
    <name evidence="7" type="primary">hoxF</name>
    <name evidence="7" type="ORF">CA13_56800</name>
</gene>
<evidence type="ECO:0000256" key="3">
    <source>
        <dbReference type="ARBA" id="ARBA00022723"/>
    </source>
</evidence>
<evidence type="ECO:0000313" key="8">
    <source>
        <dbReference type="Proteomes" id="UP000315010"/>
    </source>
</evidence>
<comment type="similarity">
    <text evidence="1">Belongs to the complex I 51 kDa subunit family.</text>
</comment>
<dbReference type="CDD" id="cd03064">
    <property type="entry name" value="TRX_Fd_NuoE"/>
    <property type="match status" value="1"/>
</dbReference>
<dbReference type="Gene3D" id="3.40.50.11540">
    <property type="entry name" value="NADH-ubiquinone oxidoreductase 51kDa subunit"/>
    <property type="match status" value="1"/>
</dbReference>
<evidence type="ECO:0000256" key="2">
    <source>
        <dbReference type="ARBA" id="ARBA00022485"/>
    </source>
</evidence>
<dbReference type="GO" id="GO:0010181">
    <property type="term" value="F:FMN binding"/>
    <property type="evidence" value="ECO:0007669"/>
    <property type="project" value="InterPro"/>
</dbReference>
<dbReference type="GO" id="GO:0051539">
    <property type="term" value="F:4 iron, 4 sulfur cluster binding"/>
    <property type="evidence" value="ECO:0007669"/>
    <property type="project" value="UniProtKB-KW"/>
</dbReference>
<dbReference type="SUPFAM" id="SSF142019">
    <property type="entry name" value="Nqo1 FMN-binding domain-like"/>
    <property type="match status" value="1"/>
</dbReference>
<dbReference type="InterPro" id="IPR041921">
    <property type="entry name" value="NuoE_N"/>
</dbReference>
<dbReference type="Pfam" id="PF01512">
    <property type="entry name" value="Complex1_51K"/>
    <property type="match status" value="1"/>
</dbReference>
<dbReference type="Pfam" id="PF01257">
    <property type="entry name" value="2Fe-2S_thioredx"/>
    <property type="match status" value="1"/>
</dbReference>
<keyword evidence="7" id="KW-0371">Homeobox</keyword>
<dbReference type="InterPro" id="IPR037207">
    <property type="entry name" value="Nuop51_4Fe4S-bd_sf"/>
</dbReference>
<dbReference type="GO" id="GO:0047985">
    <property type="term" value="F:hydrogen dehydrogenase activity"/>
    <property type="evidence" value="ECO:0007669"/>
    <property type="project" value="UniProtKB-EC"/>
</dbReference>
<keyword evidence="7" id="KW-0560">Oxidoreductase</keyword>
<dbReference type="GO" id="GO:0003677">
    <property type="term" value="F:DNA binding"/>
    <property type="evidence" value="ECO:0007669"/>
    <property type="project" value="UniProtKB-KW"/>
</dbReference>
<dbReference type="SMART" id="SM00928">
    <property type="entry name" value="NADH_4Fe-4S"/>
    <property type="match status" value="1"/>
</dbReference>
<dbReference type="Pfam" id="PF10589">
    <property type="entry name" value="NADH_4Fe-4S"/>
    <property type="match status" value="1"/>
</dbReference>
<dbReference type="SUPFAM" id="SSF142984">
    <property type="entry name" value="Nqo1 middle domain-like"/>
    <property type="match status" value="1"/>
</dbReference>
<dbReference type="RefSeq" id="WP_146401810.1">
    <property type="nucleotide sequence ID" value="NZ_SJPJ01000001.1"/>
</dbReference>
<evidence type="ECO:0000313" key="7">
    <source>
        <dbReference type="EMBL" id="TWT84204.1"/>
    </source>
</evidence>
<evidence type="ECO:0000259" key="6">
    <source>
        <dbReference type="SMART" id="SM00928"/>
    </source>
</evidence>
<dbReference type="InterPro" id="IPR042128">
    <property type="entry name" value="NuoE_dom"/>
</dbReference>
<keyword evidence="5" id="KW-0411">Iron-sulfur</keyword>
<dbReference type="Gene3D" id="3.40.30.10">
    <property type="entry name" value="Glutaredoxin"/>
    <property type="match status" value="1"/>
</dbReference>
<sequence length="598" mass="65407">MPKETTAIIEQIAHQFNNDPTRLMDVARAVHGRLGHLSELSIGLIAKNLGIHRAQVRDMVSFYAFFSRSPQGKNVIRICTAVVERMNGADELVEAFEKELGIFLGETTEDGKVTLEKASCIGLSDQAPSVLVNGIALTQLKPEDVPGIVAAICSGDEIDTLPQARVRKNLRQSGPILLGPYESGDAVRKAIRKTPAEVIIELYASHLRGCGGAGFPTASKWEKCRTSKGESHYVICNADEGEPGTFKDRVILMENPELVFDGMTIAAFTIGAEEGMIYLRGEYDYLRGSLERALANHRQLGLLGNNICGIEGFNFDIRIQAAAGAYICGEESALIESLEGKRGAPRDRPPFPVERGYKEQPTLVNNVETFCGVSRVLEHGGQWFSRLGTEQSKGTKLLSISGDCRLPGVYEVEYGITVEKLLQQVDAEDAQAVQIGGPSGFCIGPKDYLRSIAFEDLPTGGSIIIFGPDRDILEYMYQFGEFFAEESCGWCVPCRVGTTLLLKDLREVLDGHATHRELDELKQLCGTIKTMSQCGLGLTAPNPILSTIEQFPELYEARLQEGDYYPRLDLNKALKAGCTASGRELFQIETGEPAVTNS</sequence>